<evidence type="ECO:0000313" key="3">
    <source>
        <dbReference type="Proteomes" id="UP000218767"/>
    </source>
</evidence>
<name>A0A2A4X8L4_9GAMM</name>
<dbReference type="GO" id="GO:0140359">
    <property type="term" value="F:ABC-type transporter activity"/>
    <property type="evidence" value="ECO:0007669"/>
    <property type="project" value="InterPro"/>
</dbReference>
<dbReference type="EMBL" id="NVUL01000024">
    <property type="protein sequence ID" value="PCI78943.1"/>
    <property type="molecule type" value="Genomic_DNA"/>
</dbReference>
<keyword evidence="1" id="KW-0812">Transmembrane</keyword>
<feature type="transmembrane region" description="Helical" evidence="1">
    <location>
        <begin position="206"/>
        <end position="229"/>
    </location>
</feature>
<gene>
    <name evidence="2" type="ORF">COB20_05900</name>
</gene>
<feature type="transmembrane region" description="Helical" evidence="1">
    <location>
        <begin position="170"/>
        <end position="194"/>
    </location>
</feature>
<proteinExistence type="predicted"/>
<accession>A0A2A4X8L4</accession>
<dbReference type="Pfam" id="PF12679">
    <property type="entry name" value="ABC2_membrane_2"/>
    <property type="match status" value="1"/>
</dbReference>
<reference evidence="3" key="1">
    <citation type="submission" date="2017-08" db="EMBL/GenBank/DDBJ databases">
        <title>A dynamic microbial community with high functional redundancy inhabits the cold, oxic subseafloor aquifer.</title>
        <authorList>
            <person name="Tully B.J."/>
            <person name="Wheat C.G."/>
            <person name="Glazer B.T."/>
            <person name="Huber J.A."/>
        </authorList>
    </citation>
    <scope>NUCLEOTIDE SEQUENCE [LARGE SCALE GENOMIC DNA]</scope>
</reference>
<feature type="transmembrane region" description="Helical" evidence="1">
    <location>
        <begin position="90"/>
        <end position="108"/>
    </location>
</feature>
<dbReference type="GO" id="GO:0005886">
    <property type="term" value="C:plasma membrane"/>
    <property type="evidence" value="ECO:0007669"/>
    <property type="project" value="UniProtKB-SubCell"/>
</dbReference>
<dbReference type="AlphaFoldDB" id="A0A2A4X8L4"/>
<evidence type="ECO:0000313" key="2">
    <source>
        <dbReference type="EMBL" id="PCI78943.1"/>
    </source>
</evidence>
<feature type="transmembrane region" description="Helical" evidence="1">
    <location>
        <begin position="38"/>
        <end position="61"/>
    </location>
</feature>
<organism evidence="2 3">
    <name type="scientific">SAR86 cluster bacterium</name>
    <dbReference type="NCBI Taxonomy" id="2030880"/>
    <lineage>
        <taxon>Bacteria</taxon>
        <taxon>Pseudomonadati</taxon>
        <taxon>Pseudomonadota</taxon>
        <taxon>Gammaproteobacteria</taxon>
        <taxon>SAR86 cluster</taxon>
    </lineage>
</organism>
<evidence type="ECO:0000256" key="1">
    <source>
        <dbReference type="SAM" id="Phobius"/>
    </source>
</evidence>
<protein>
    <submittedName>
        <fullName evidence="2">Uncharacterized protein</fullName>
    </submittedName>
</protein>
<keyword evidence="1" id="KW-1133">Transmembrane helix</keyword>
<dbReference type="Proteomes" id="UP000218767">
    <property type="component" value="Unassembled WGS sequence"/>
</dbReference>
<sequence>MAIFQKAYQGYSGPLTKPMDRTWVIFRYALADVFQSRLFLAFFAVCFLLPILLMCFLYLFYNLEFLIEMDVDLEELTEIDGNFFLLAMQYPQNFMLFVMIMAIGPAMISPDIRNNAMPLFLSRPINKASYILGKLLVLLVLGSLISWVPALPLFFWQGYLAGGGWLGDNLHLIVASVVTSMAWILSLSLLSFAVSAWVEWKTVARLAFFGILFFSSIFGGVVTEIFGGWGGYMVNIYAGIEVIMRELYRADSNLLDWMADMQIGYALLQFFLLSVISLFVLTRRIRAFQVVS</sequence>
<feature type="transmembrane region" description="Helical" evidence="1">
    <location>
        <begin position="263"/>
        <end position="282"/>
    </location>
</feature>
<feature type="transmembrane region" description="Helical" evidence="1">
    <location>
        <begin position="129"/>
        <end position="150"/>
    </location>
</feature>
<keyword evidence="1" id="KW-0472">Membrane</keyword>
<comment type="caution">
    <text evidence="2">The sequence shown here is derived from an EMBL/GenBank/DDBJ whole genome shotgun (WGS) entry which is preliminary data.</text>
</comment>